<protein>
    <recommendedName>
        <fullName evidence="2">MSP domain-containing protein</fullName>
    </recommendedName>
</protein>
<evidence type="ECO:0000313" key="4">
    <source>
        <dbReference type="Proteomes" id="UP001303046"/>
    </source>
</evidence>
<dbReference type="InterPro" id="IPR013783">
    <property type="entry name" value="Ig-like_fold"/>
</dbReference>
<comment type="caution">
    <text evidence="3">The sequence shown here is derived from an EMBL/GenBank/DDBJ whole genome shotgun (WGS) entry which is preliminary data.</text>
</comment>
<feature type="region of interest" description="Disordered" evidence="1">
    <location>
        <begin position="1"/>
        <end position="41"/>
    </location>
</feature>
<accession>A0ABR1CLV4</accession>
<name>A0ABR1CLV4_NECAM</name>
<reference evidence="3 4" key="1">
    <citation type="submission" date="2023-08" db="EMBL/GenBank/DDBJ databases">
        <title>A Necator americanus chromosomal reference genome.</title>
        <authorList>
            <person name="Ilik V."/>
            <person name="Petrzelkova K.J."/>
            <person name="Pardy F."/>
            <person name="Fuh T."/>
            <person name="Niatou-Singa F.S."/>
            <person name="Gouil Q."/>
            <person name="Baker L."/>
            <person name="Ritchie M.E."/>
            <person name="Jex A.R."/>
            <person name="Gazzola D."/>
            <person name="Li H."/>
            <person name="Toshio Fujiwara R."/>
            <person name="Zhan B."/>
            <person name="Aroian R.V."/>
            <person name="Pafco B."/>
            <person name="Schwarz E.M."/>
        </authorList>
    </citation>
    <scope>NUCLEOTIDE SEQUENCE [LARGE SCALE GENOMIC DNA]</scope>
    <source>
        <strain evidence="3 4">Aroian</strain>
        <tissue evidence="3">Whole animal</tissue>
    </source>
</reference>
<dbReference type="InterPro" id="IPR008962">
    <property type="entry name" value="PapD-like_sf"/>
</dbReference>
<dbReference type="EMBL" id="JAVFWL010000002">
    <property type="protein sequence ID" value="KAK6739359.1"/>
    <property type="molecule type" value="Genomic_DNA"/>
</dbReference>
<dbReference type="SUPFAM" id="SSF49354">
    <property type="entry name" value="PapD-like"/>
    <property type="match status" value="1"/>
</dbReference>
<dbReference type="Gene3D" id="2.60.40.10">
    <property type="entry name" value="Immunoglobulins"/>
    <property type="match status" value="1"/>
</dbReference>
<feature type="domain" description="MSP" evidence="2">
    <location>
        <begin position="66"/>
        <end position="193"/>
    </location>
</feature>
<evidence type="ECO:0000313" key="3">
    <source>
        <dbReference type="EMBL" id="KAK6739359.1"/>
    </source>
</evidence>
<proteinExistence type="predicted"/>
<evidence type="ECO:0000259" key="2">
    <source>
        <dbReference type="PROSITE" id="PS50202"/>
    </source>
</evidence>
<sequence>MQEQEKSSISAATGKEQRIGTTPVENGAIQRMPGKDGDVSSSIPPVIETYQDLIKNRVVGETPDDEILCTPRWLIFNSPNAYKKPCYGDFTITNRDPFTVAWCIKTKEKLMRLSQAHGILKPGEHADLTLYLISSDDWPRDFIEYTGRRLKLVVENLKIPDNIRPRSKLESSRMSKDIFHYSASQSPLLRMYTKISVILE</sequence>
<dbReference type="PROSITE" id="PS50202">
    <property type="entry name" value="MSP"/>
    <property type="match status" value="1"/>
</dbReference>
<dbReference type="InterPro" id="IPR000535">
    <property type="entry name" value="MSP_dom"/>
</dbReference>
<dbReference type="Proteomes" id="UP001303046">
    <property type="component" value="Unassembled WGS sequence"/>
</dbReference>
<gene>
    <name evidence="3" type="primary">Necator_chrII.g8826</name>
    <name evidence="3" type="ORF">RB195_021031</name>
</gene>
<evidence type="ECO:0000256" key="1">
    <source>
        <dbReference type="SAM" id="MobiDB-lite"/>
    </source>
</evidence>
<keyword evidence="4" id="KW-1185">Reference proteome</keyword>
<organism evidence="3 4">
    <name type="scientific">Necator americanus</name>
    <name type="common">Human hookworm</name>
    <dbReference type="NCBI Taxonomy" id="51031"/>
    <lineage>
        <taxon>Eukaryota</taxon>
        <taxon>Metazoa</taxon>
        <taxon>Ecdysozoa</taxon>
        <taxon>Nematoda</taxon>
        <taxon>Chromadorea</taxon>
        <taxon>Rhabditida</taxon>
        <taxon>Rhabditina</taxon>
        <taxon>Rhabditomorpha</taxon>
        <taxon>Strongyloidea</taxon>
        <taxon>Ancylostomatidae</taxon>
        <taxon>Bunostominae</taxon>
        <taxon>Necator</taxon>
    </lineage>
</organism>